<evidence type="ECO:0000313" key="1">
    <source>
        <dbReference type="EMBL" id="QUF06355.1"/>
    </source>
</evidence>
<organism evidence="1 2">
    <name type="scientific">Actinosynnema pretiosum subsp. pretiosum</name>
    <dbReference type="NCBI Taxonomy" id="103721"/>
    <lineage>
        <taxon>Bacteria</taxon>
        <taxon>Bacillati</taxon>
        <taxon>Actinomycetota</taxon>
        <taxon>Actinomycetes</taxon>
        <taxon>Pseudonocardiales</taxon>
        <taxon>Pseudonocardiaceae</taxon>
        <taxon>Actinosynnema</taxon>
    </lineage>
</organism>
<reference evidence="1" key="1">
    <citation type="submission" date="2021-04" db="EMBL/GenBank/DDBJ databases">
        <title>Genomic sequence of Actinosynnema pretiosum subsp. pretiosum ATCC 31280 (C-14919).</title>
        <authorList>
            <person name="Bai L."/>
            <person name="Wang X."/>
            <person name="Xiao Y."/>
        </authorList>
    </citation>
    <scope>NUCLEOTIDE SEQUENCE</scope>
    <source>
        <strain evidence="1">ATCC 31280</strain>
    </source>
</reference>
<dbReference type="EMBL" id="CP073249">
    <property type="protein sequence ID" value="QUF06355.1"/>
    <property type="molecule type" value="Genomic_DNA"/>
</dbReference>
<dbReference type="Proteomes" id="UP000677152">
    <property type="component" value="Chromosome"/>
</dbReference>
<name>A0AA45LBP6_9PSEU</name>
<dbReference type="AlphaFoldDB" id="A0AA45LBP6"/>
<evidence type="ECO:0000313" key="2">
    <source>
        <dbReference type="Proteomes" id="UP000677152"/>
    </source>
</evidence>
<protein>
    <submittedName>
        <fullName evidence="1">Uncharacterized protein</fullName>
    </submittedName>
</protein>
<gene>
    <name evidence="1" type="ORF">KCV87_10010</name>
</gene>
<proteinExistence type="predicted"/>
<accession>A0AA45LBP6</accession>
<sequence>MNDKDTLSRLAEAVAALDTAHEGRRDRGRIERSRVEITLGHLHSVARGVGAMLDQCARSAPWLALDTGTVETVAEFEGSVRATTPLRTSATQALRVAHNAAWGAYCPTEPGAPRFGLMVGENVALAVEEAAGLLSRSAPPVITTAAMHEVVGALLRITELVVELLGRCSEATDELGRNATTATAAEGYRTANLAVGNARRRTVELRQGLAALHEQAGQLRELSVRTRRP</sequence>